<keyword evidence="4" id="KW-1185">Reference proteome</keyword>
<comment type="caution">
    <text evidence="3">The sequence shown here is derived from an EMBL/GenBank/DDBJ whole genome shotgun (WGS) entry which is preliminary data.</text>
</comment>
<dbReference type="Pfam" id="PF12277">
    <property type="entry name" value="DUF3618"/>
    <property type="match status" value="1"/>
</dbReference>
<dbReference type="EMBL" id="JALXSQ010000004">
    <property type="protein sequence ID" value="MCT2042140.1"/>
    <property type="molecule type" value="Genomic_DNA"/>
</dbReference>
<evidence type="ECO:0000313" key="3">
    <source>
        <dbReference type="EMBL" id="MCT2042140.1"/>
    </source>
</evidence>
<keyword evidence="2" id="KW-0812">Transmembrane</keyword>
<reference evidence="3 4" key="1">
    <citation type="submission" date="2022-04" db="EMBL/GenBank/DDBJ databases">
        <title>Human microbiome associated bacterial genomes.</title>
        <authorList>
            <person name="Sandstrom S."/>
            <person name="Salamzade R."/>
            <person name="Kalan L.R."/>
        </authorList>
    </citation>
    <scope>NUCLEOTIDE SEQUENCE [LARGE SCALE GENOMIC DNA]</scope>
    <source>
        <strain evidence="4">p3-SID1799</strain>
    </source>
</reference>
<evidence type="ECO:0000256" key="1">
    <source>
        <dbReference type="SAM" id="MobiDB-lite"/>
    </source>
</evidence>
<gene>
    <name evidence="3" type="ORF">M3D15_02115</name>
</gene>
<feature type="compositionally biased region" description="Basic and acidic residues" evidence="1">
    <location>
        <begin position="26"/>
        <end position="48"/>
    </location>
</feature>
<feature type="transmembrane region" description="Helical" evidence="2">
    <location>
        <begin position="91"/>
        <end position="114"/>
    </location>
</feature>
<protein>
    <submittedName>
        <fullName evidence="3">DUF3618 domain-containing protein</fullName>
    </submittedName>
</protein>
<feature type="region of interest" description="Disordered" evidence="1">
    <location>
        <begin position="1"/>
        <end position="48"/>
    </location>
</feature>
<keyword evidence="2" id="KW-0472">Membrane</keyword>
<proteinExistence type="predicted"/>
<dbReference type="InterPro" id="IPR022062">
    <property type="entry name" value="DUF3618"/>
</dbReference>
<dbReference type="RefSeq" id="WP_066079964.1">
    <property type="nucleotide sequence ID" value="NZ_JAFDPW010000004.1"/>
</dbReference>
<evidence type="ECO:0000256" key="2">
    <source>
        <dbReference type="SAM" id="Phobius"/>
    </source>
</evidence>
<sequence length="118" mass="12872">MSNTDHVEPITEHGHRSPAPAVPAPKKPEQPAKQKDTRSDDELRRDIRARRDELARTLDALEYKLDVPARGQEFVHRGKQKALGIWDENPVLVAGAAAGAVLTLVGGIVAAALLSRRN</sequence>
<dbReference type="Proteomes" id="UP001525379">
    <property type="component" value="Unassembled WGS sequence"/>
</dbReference>
<name>A0ABT2HUZ8_9MICO</name>
<feature type="compositionally biased region" description="Basic and acidic residues" evidence="1">
    <location>
        <begin position="1"/>
        <end position="15"/>
    </location>
</feature>
<organism evidence="3 4">
    <name type="scientific">Pseudoclavibacter albus</name>
    <dbReference type="NCBI Taxonomy" id="272241"/>
    <lineage>
        <taxon>Bacteria</taxon>
        <taxon>Bacillati</taxon>
        <taxon>Actinomycetota</taxon>
        <taxon>Actinomycetes</taxon>
        <taxon>Micrococcales</taxon>
        <taxon>Microbacteriaceae</taxon>
        <taxon>Pseudoclavibacter</taxon>
    </lineage>
</organism>
<accession>A0ABT2HUZ8</accession>
<evidence type="ECO:0000313" key="4">
    <source>
        <dbReference type="Proteomes" id="UP001525379"/>
    </source>
</evidence>
<keyword evidence="2" id="KW-1133">Transmembrane helix</keyword>